<organism evidence="1 2">
    <name type="scientific">Hymenobacter qilianensis</name>
    <dbReference type="NCBI Taxonomy" id="1385715"/>
    <lineage>
        <taxon>Bacteria</taxon>
        <taxon>Pseudomonadati</taxon>
        <taxon>Bacteroidota</taxon>
        <taxon>Cytophagia</taxon>
        <taxon>Cytophagales</taxon>
        <taxon>Hymenobacteraceae</taxon>
        <taxon>Hymenobacter</taxon>
    </lineage>
</organism>
<comment type="caution">
    <text evidence="1">The sequence shown here is derived from an EMBL/GenBank/DDBJ whole genome shotgun (WGS) entry which is preliminary data.</text>
</comment>
<gene>
    <name evidence="1" type="ORF">GCM10011375_09970</name>
</gene>
<dbReference type="EMBL" id="BMFN01000001">
    <property type="protein sequence ID" value="GGF56841.1"/>
    <property type="molecule type" value="Genomic_DNA"/>
</dbReference>
<name>A0ACB5PNN1_9BACT</name>
<accession>A0ACB5PNN1</accession>
<keyword evidence="2" id="KW-1185">Reference proteome</keyword>
<protein>
    <submittedName>
        <fullName evidence="1">Uncharacterized protein</fullName>
    </submittedName>
</protein>
<reference evidence="1 2" key="1">
    <citation type="journal article" date="2019" name="Int. J. Syst. Evol. Microbiol.">
        <title>The Global Catalogue of Microorganisms (GCM) 10K type strain sequencing project: providing services to taxonomists for standard genome sequencing and annotation.</title>
        <authorList>
            <consortium name="The Broad Institute Genomics Platform"/>
            <consortium name="The Broad Institute Genome Sequencing Center for Infectious Disease"/>
            <person name="Wu L."/>
            <person name="Ma J."/>
        </authorList>
    </citation>
    <scope>NUCLEOTIDE SEQUENCE [LARGE SCALE GENOMIC DNA]</scope>
    <source>
        <strain evidence="1 2">CGMCC 1.12720</strain>
    </source>
</reference>
<evidence type="ECO:0000313" key="1">
    <source>
        <dbReference type="EMBL" id="GGF56841.1"/>
    </source>
</evidence>
<sequence>MSQNHYQVLGVGATASVRDIKAAYKRLAIQYHPDKHGGSTRYEEHFKAVNAAYRVLSDAGRRAVYDHQLRRAAQAQEAQRQQQAYRQQGQRVYGVPMPPPPAPMRTRPPAGSAERHYRTIPKRRKFTRRDYLLTAGFIGLFVLFIFSVKVTMDHVTAVGNYDDGLRAYAEGEWSTAHSFFSEALHFKPDYTEALRRRAEITELIYHQPAIAQNDYRAALPHTNHPADRAFILHRLGRYEARQQQPAQADRLLTQAVTLDSTRAGAWILRGEIRLLTQRQFDLAVRDLSTGLRQRTVAGKAPTLYALTLRGLAYYRLGDYTRAQQDYQVVAKANPNNGQIHYLLGRVAQRQGQLVEACAAFTQAVRLGYGFANTAQKQTCQ</sequence>
<dbReference type="Proteomes" id="UP000605392">
    <property type="component" value="Unassembled WGS sequence"/>
</dbReference>
<evidence type="ECO:0000313" key="2">
    <source>
        <dbReference type="Proteomes" id="UP000605392"/>
    </source>
</evidence>
<proteinExistence type="predicted"/>